<dbReference type="EMBL" id="LRPO01000040">
    <property type="protein sequence ID" value="KWZ80775.1"/>
    <property type="molecule type" value="Genomic_DNA"/>
</dbReference>
<evidence type="ECO:0000313" key="3">
    <source>
        <dbReference type="Proteomes" id="UP000070092"/>
    </source>
</evidence>
<feature type="compositionally biased region" description="Low complexity" evidence="1">
    <location>
        <begin position="148"/>
        <end position="158"/>
    </location>
</feature>
<name>A0A133KMN1_BIFBI</name>
<feature type="compositionally biased region" description="Basic residues" evidence="1">
    <location>
        <begin position="24"/>
        <end position="36"/>
    </location>
</feature>
<organism evidence="2 3">
    <name type="scientific">Bifidobacterium bifidum</name>
    <dbReference type="NCBI Taxonomy" id="1681"/>
    <lineage>
        <taxon>Bacteria</taxon>
        <taxon>Bacillati</taxon>
        <taxon>Actinomycetota</taxon>
        <taxon>Actinomycetes</taxon>
        <taxon>Bifidobacteriales</taxon>
        <taxon>Bifidobacteriaceae</taxon>
        <taxon>Bifidobacterium</taxon>
    </lineage>
</organism>
<feature type="region of interest" description="Disordered" evidence="1">
    <location>
        <begin position="138"/>
        <end position="178"/>
    </location>
</feature>
<protein>
    <submittedName>
        <fullName evidence="2">Uncharacterized protein</fullName>
    </submittedName>
</protein>
<proteinExistence type="predicted"/>
<evidence type="ECO:0000256" key="1">
    <source>
        <dbReference type="SAM" id="MobiDB-lite"/>
    </source>
</evidence>
<gene>
    <name evidence="2" type="ORF">HMPREF3196_01467</name>
</gene>
<reference evidence="2 3" key="1">
    <citation type="submission" date="2016-01" db="EMBL/GenBank/DDBJ databases">
        <authorList>
            <person name="Oliw E.H."/>
        </authorList>
    </citation>
    <scope>NUCLEOTIDE SEQUENCE [LARGE SCALE GENOMIC DNA]</scope>
    <source>
        <strain evidence="2 3">MJR8628B</strain>
    </source>
</reference>
<evidence type="ECO:0000313" key="2">
    <source>
        <dbReference type="EMBL" id="KWZ80775.1"/>
    </source>
</evidence>
<sequence>MACSIRVKPGNLRSRPSPSVRGGPARRHGNLPRRRCTRRSGGANLLNCNVVCHIPIETNSAAAAQRETTMWSKARDLSTSRRVIHSFCGQTTPRWHIRVIWNRLHLASSRKHPAAESGRIRANLSATFARAHLAERRIPRAHERPSRLRSSLPVSRSRQTLTRTHPPVITTGVPHQRKNTQKLHCVAFPQASQ</sequence>
<feature type="region of interest" description="Disordered" evidence="1">
    <location>
        <begin position="1"/>
        <end position="36"/>
    </location>
</feature>
<comment type="caution">
    <text evidence="2">The sequence shown here is derived from an EMBL/GenBank/DDBJ whole genome shotgun (WGS) entry which is preliminary data.</text>
</comment>
<accession>A0A133KMN1</accession>
<dbReference type="AlphaFoldDB" id="A0A133KMN1"/>
<dbReference type="Proteomes" id="UP000070092">
    <property type="component" value="Unassembled WGS sequence"/>
</dbReference>